<dbReference type="Pfam" id="PF02886">
    <property type="entry name" value="LBP_BPI_CETP_C"/>
    <property type="match status" value="1"/>
</dbReference>
<dbReference type="InParanoid" id="Q230W8"/>
<accession>Q230W8</accession>
<dbReference type="Proteomes" id="UP000009168">
    <property type="component" value="Unassembled WGS sequence"/>
</dbReference>
<dbReference type="SUPFAM" id="SSF55394">
    <property type="entry name" value="Bactericidal permeability-increasing protein, BPI"/>
    <property type="match status" value="1"/>
</dbReference>
<dbReference type="InterPro" id="IPR001124">
    <property type="entry name" value="Lipid-bd_serum_glycop_C"/>
</dbReference>
<feature type="domain" description="Lipid-binding serum glycoprotein C-terminal" evidence="2">
    <location>
        <begin position="430"/>
        <end position="597"/>
    </location>
</feature>
<dbReference type="GO" id="GO:0008289">
    <property type="term" value="F:lipid binding"/>
    <property type="evidence" value="ECO:0007669"/>
    <property type="project" value="InterPro"/>
</dbReference>
<protein>
    <submittedName>
        <fullName evidence="3">LBP/BPI/CETP family, carboxy-terminal domain protein</fullName>
    </submittedName>
</protein>
<dbReference type="AlphaFoldDB" id="Q230W8"/>
<dbReference type="PANTHER" id="PTHR10504">
    <property type="entry name" value="BACTERICIDAL PERMEABILITY-INCREASING BPI PROTEIN-RELATED"/>
    <property type="match status" value="1"/>
</dbReference>
<dbReference type="GeneID" id="7843608"/>
<feature type="transmembrane region" description="Helical" evidence="1">
    <location>
        <begin position="179"/>
        <end position="200"/>
    </location>
</feature>
<reference evidence="4" key="1">
    <citation type="journal article" date="2006" name="PLoS Biol.">
        <title>Macronuclear genome sequence of the ciliate Tetrahymena thermophila, a model eukaryote.</title>
        <authorList>
            <person name="Eisen J.A."/>
            <person name="Coyne R.S."/>
            <person name="Wu M."/>
            <person name="Wu D."/>
            <person name="Thiagarajan M."/>
            <person name="Wortman J.R."/>
            <person name="Badger J.H."/>
            <person name="Ren Q."/>
            <person name="Amedeo P."/>
            <person name="Jones K.M."/>
            <person name="Tallon L.J."/>
            <person name="Delcher A.L."/>
            <person name="Salzberg S.L."/>
            <person name="Silva J.C."/>
            <person name="Haas B.J."/>
            <person name="Majoros W.H."/>
            <person name="Farzad M."/>
            <person name="Carlton J.M."/>
            <person name="Smith R.K. Jr."/>
            <person name="Garg J."/>
            <person name="Pearlman R.E."/>
            <person name="Karrer K.M."/>
            <person name="Sun L."/>
            <person name="Manning G."/>
            <person name="Elde N.C."/>
            <person name="Turkewitz A.P."/>
            <person name="Asai D.J."/>
            <person name="Wilkes D.E."/>
            <person name="Wang Y."/>
            <person name="Cai H."/>
            <person name="Collins K."/>
            <person name="Stewart B.A."/>
            <person name="Lee S.R."/>
            <person name="Wilamowska K."/>
            <person name="Weinberg Z."/>
            <person name="Ruzzo W.L."/>
            <person name="Wloga D."/>
            <person name="Gaertig J."/>
            <person name="Frankel J."/>
            <person name="Tsao C.-C."/>
            <person name="Gorovsky M.A."/>
            <person name="Keeling P.J."/>
            <person name="Waller R.F."/>
            <person name="Patron N.J."/>
            <person name="Cherry J.M."/>
            <person name="Stover N.A."/>
            <person name="Krieger C.J."/>
            <person name="del Toro C."/>
            <person name="Ryder H.F."/>
            <person name="Williamson S.C."/>
            <person name="Barbeau R.A."/>
            <person name="Hamilton E.P."/>
            <person name="Orias E."/>
        </authorList>
    </citation>
    <scope>NUCLEOTIDE SEQUENCE [LARGE SCALE GENOMIC DNA]</scope>
    <source>
        <strain evidence="4">SB210</strain>
    </source>
</reference>
<keyword evidence="4" id="KW-1185">Reference proteome</keyword>
<dbReference type="KEGG" id="tet:TTHERM_00433910"/>
<gene>
    <name evidence="3" type="ORF">TTHERM_00433910</name>
</gene>
<dbReference type="InterPro" id="IPR032942">
    <property type="entry name" value="BPI/LBP/Plunc"/>
</dbReference>
<evidence type="ECO:0000259" key="2">
    <source>
        <dbReference type="Pfam" id="PF02886"/>
    </source>
</evidence>
<keyword evidence="1" id="KW-0472">Membrane</keyword>
<keyword evidence="1" id="KW-0812">Transmembrane</keyword>
<dbReference type="Gene3D" id="3.15.20.10">
    <property type="entry name" value="Bactericidal permeability-increasing protein, domain 2"/>
    <property type="match status" value="1"/>
</dbReference>
<evidence type="ECO:0000256" key="1">
    <source>
        <dbReference type="SAM" id="Phobius"/>
    </source>
</evidence>
<dbReference type="Gene3D" id="3.15.10.10">
    <property type="entry name" value="Bactericidal permeability-increasing protein, domain 1"/>
    <property type="match status" value="1"/>
</dbReference>
<dbReference type="OrthoDB" id="9938407at2759"/>
<evidence type="ECO:0000313" key="4">
    <source>
        <dbReference type="Proteomes" id="UP000009168"/>
    </source>
</evidence>
<dbReference type="PANTHER" id="PTHR10504:SF131">
    <property type="entry name" value="BPI2 DOMAIN-CONTAINING PROTEIN"/>
    <property type="match status" value="1"/>
</dbReference>
<keyword evidence="1" id="KW-1133">Transmembrane helix</keyword>
<evidence type="ECO:0000313" key="3">
    <source>
        <dbReference type="EMBL" id="EAR91171.1"/>
    </source>
</evidence>
<dbReference type="HOGENOM" id="CLU_029508_0_0_1"/>
<name>Q230W8_TETTS</name>
<proteinExistence type="predicted"/>
<organism evidence="3 4">
    <name type="scientific">Tetrahymena thermophila (strain SB210)</name>
    <dbReference type="NCBI Taxonomy" id="312017"/>
    <lineage>
        <taxon>Eukaryota</taxon>
        <taxon>Sar</taxon>
        <taxon>Alveolata</taxon>
        <taxon>Ciliophora</taxon>
        <taxon>Intramacronucleata</taxon>
        <taxon>Oligohymenophorea</taxon>
        <taxon>Hymenostomatida</taxon>
        <taxon>Tetrahymenina</taxon>
        <taxon>Tetrahymenidae</taxon>
        <taxon>Tetrahymena</taxon>
    </lineage>
</organism>
<sequence>MKQNAVCNEEQKTFQEVVLRFTQCVKRDQRFLLIPRNSYLIFAKEYFGCGELVFVLRINQDKEREQHFQQEEFQLNQQKSRLIVKQDSQDSSDLLIRSLFQQLLHIKGKILIKLDQTKDNQKSNQICVTFVIANSLQITNQLTICNQNQLLFTPGFNIIIINQLKSQTLKKEKKMNKQIIALFMIATFAIAQAPGARIHLTAGFMNKAKDWALPTVLPGGNLDIAIPDQDASGFHLSNMNGQLSIPPETITFSITENNFQLSINDMHLSFHFDAKLNKFVKGSASPSGTFSTDINVSFGINGAGQLQIAGFGINNFRIGHTTVDLPGFVKGILNFFIDLLSRFIQSKLNDVAPGIRDQVNAMLTRSPTESGFGSLPIGLDLTFSNAIELTSGQMIVATNLYAYNNQKPKVRPPFENPTPFPAGPAAQDFTFFLSEYTLNSMSFAAFDTGMMAKDFGIDILQQLSSVDQLNGMLDGLADVLSSATVTVKVHAANYPQFNIAGGVFSLATDLVAELVATYADKTIPILGLNIASNFGVSASVVNNSFLGFHIDHAQLTKFDVTLSTLKTVNLEQVTTLINNVLAYFLPEINEKYCNGQIPMNGANFVLSGAALELVDHHIMVQATPQFGNFAL</sequence>
<dbReference type="RefSeq" id="XP_001011416.1">
    <property type="nucleotide sequence ID" value="XM_001011416.1"/>
</dbReference>
<dbReference type="EMBL" id="GG662532">
    <property type="protein sequence ID" value="EAR91171.1"/>
    <property type="molecule type" value="Genomic_DNA"/>
</dbReference>
<dbReference type="InterPro" id="IPR017943">
    <property type="entry name" value="Bactericidal_perm-incr_a/b_dom"/>
</dbReference>